<dbReference type="AlphaFoldDB" id="A0A7S1AHT0"/>
<evidence type="ECO:0000256" key="1">
    <source>
        <dbReference type="SAM" id="MobiDB-lite"/>
    </source>
</evidence>
<feature type="region of interest" description="Disordered" evidence="1">
    <location>
        <begin position="142"/>
        <end position="198"/>
    </location>
</feature>
<proteinExistence type="predicted"/>
<sequence>MDLLQSMLSALLKATSSPAWLNNAASWDRGPAWSAAPQASPGDWPTTPSLMGLRVHADGSGTEPGGQQRRLWTAVMDVALEGGRRVAGLLASLSRRGQHLYVGDALADTTRDAERLFIPLSLALATLNPQETETITLAVTHNTAGRGPASPGALARSLTPPMAPRSPRLAVGLSPPSSPSSTPSSKVTRKRGERAQDQRYQHMALRPHCTLGGQYAHCVVPEYVSLAELRKLCNVIVEMSCTLLFHFCKAMGTGTLAGQEQPGPSVTVLHGLLSFLQELRMSGLDAPTLEFLTKLDDALHAGYPSDDK</sequence>
<dbReference type="EMBL" id="HBFQ01040791">
    <property type="protein sequence ID" value="CAD8854567.1"/>
    <property type="molecule type" value="Transcribed_RNA"/>
</dbReference>
<gene>
    <name evidence="2" type="ORF">NSCI0253_LOCUS28919</name>
</gene>
<protein>
    <submittedName>
        <fullName evidence="2">Uncharacterized protein</fullName>
    </submittedName>
</protein>
<name>A0A7S1AHT0_NOCSC</name>
<evidence type="ECO:0000313" key="2">
    <source>
        <dbReference type="EMBL" id="CAD8854567.1"/>
    </source>
</evidence>
<accession>A0A7S1AHT0</accession>
<organism evidence="2">
    <name type="scientific">Noctiluca scintillans</name>
    <name type="common">Sea sparkle</name>
    <name type="synonym">Red tide dinoflagellate</name>
    <dbReference type="NCBI Taxonomy" id="2966"/>
    <lineage>
        <taxon>Eukaryota</taxon>
        <taxon>Sar</taxon>
        <taxon>Alveolata</taxon>
        <taxon>Dinophyceae</taxon>
        <taxon>Noctilucales</taxon>
        <taxon>Noctilucaceae</taxon>
        <taxon>Noctiluca</taxon>
    </lineage>
</organism>
<reference evidence="2" key="1">
    <citation type="submission" date="2021-01" db="EMBL/GenBank/DDBJ databases">
        <authorList>
            <person name="Corre E."/>
            <person name="Pelletier E."/>
            <person name="Niang G."/>
            <person name="Scheremetjew M."/>
            <person name="Finn R."/>
            <person name="Kale V."/>
            <person name="Holt S."/>
            <person name="Cochrane G."/>
            <person name="Meng A."/>
            <person name="Brown T."/>
            <person name="Cohen L."/>
        </authorList>
    </citation>
    <scope>NUCLEOTIDE SEQUENCE</scope>
</reference>